<evidence type="ECO:0000313" key="3">
    <source>
        <dbReference type="EMBL" id="KAK5645542.1"/>
    </source>
</evidence>
<evidence type="ECO:0000259" key="2">
    <source>
        <dbReference type="PROSITE" id="PS50966"/>
    </source>
</evidence>
<name>A0AAN7ZIV9_9COLE</name>
<dbReference type="PROSITE" id="PS50966">
    <property type="entry name" value="ZF_SWIM"/>
    <property type="match status" value="1"/>
</dbReference>
<evidence type="ECO:0000256" key="1">
    <source>
        <dbReference type="PROSITE-ProRule" id="PRU00325"/>
    </source>
</evidence>
<keyword evidence="1" id="KW-0863">Zinc-finger</keyword>
<keyword evidence="1" id="KW-0862">Zinc</keyword>
<dbReference type="EMBL" id="JAVRBK010000004">
    <property type="protein sequence ID" value="KAK5645542.1"/>
    <property type="molecule type" value="Genomic_DNA"/>
</dbReference>
<dbReference type="Proteomes" id="UP001329430">
    <property type="component" value="Chromosome 4"/>
</dbReference>
<organism evidence="3 4">
    <name type="scientific">Pyrocoelia pectoralis</name>
    <dbReference type="NCBI Taxonomy" id="417401"/>
    <lineage>
        <taxon>Eukaryota</taxon>
        <taxon>Metazoa</taxon>
        <taxon>Ecdysozoa</taxon>
        <taxon>Arthropoda</taxon>
        <taxon>Hexapoda</taxon>
        <taxon>Insecta</taxon>
        <taxon>Pterygota</taxon>
        <taxon>Neoptera</taxon>
        <taxon>Endopterygota</taxon>
        <taxon>Coleoptera</taxon>
        <taxon>Polyphaga</taxon>
        <taxon>Elateriformia</taxon>
        <taxon>Elateroidea</taxon>
        <taxon>Lampyridae</taxon>
        <taxon>Lampyrinae</taxon>
        <taxon>Pyrocoelia</taxon>
    </lineage>
</organism>
<evidence type="ECO:0000313" key="4">
    <source>
        <dbReference type="Proteomes" id="UP001329430"/>
    </source>
</evidence>
<dbReference type="AlphaFoldDB" id="A0AAN7ZIV9"/>
<comment type="caution">
    <text evidence="3">The sequence shown here is derived from an EMBL/GenBank/DDBJ whole genome shotgun (WGS) entry which is preliminary data.</text>
</comment>
<protein>
    <recommendedName>
        <fullName evidence="2">SWIM-type domain-containing protein</fullName>
    </recommendedName>
</protein>
<sequence>MANSNKRHLNASHDDNMTISNTVSGKEWKVVSGSNSYTVSNSVAYSTTHNCKCKCSLCNACLHIYSCSCLDYIVKANLCKHIHKVCIENNKIAILHDITENTGSCSNDDSEVNIIIIY</sequence>
<feature type="domain" description="SWIM-type" evidence="2">
    <location>
        <begin position="37"/>
        <end position="90"/>
    </location>
</feature>
<proteinExistence type="predicted"/>
<dbReference type="GO" id="GO:0008270">
    <property type="term" value="F:zinc ion binding"/>
    <property type="evidence" value="ECO:0007669"/>
    <property type="project" value="UniProtKB-KW"/>
</dbReference>
<keyword evidence="4" id="KW-1185">Reference proteome</keyword>
<reference evidence="3 4" key="1">
    <citation type="journal article" date="2024" name="Insects">
        <title>An Improved Chromosome-Level Genome Assembly of the Firefly Pyrocoelia pectoralis.</title>
        <authorList>
            <person name="Fu X."/>
            <person name="Meyer-Rochow V.B."/>
            <person name="Ballantyne L."/>
            <person name="Zhu X."/>
        </authorList>
    </citation>
    <scope>NUCLEOTIDE SEQUENCE [LARGE SCALE GENOMIC DNA]</scope>
    <source>
        <strain evidence="3">XCY_ONT2</strain>
    </source>
</reference>
<accession>A0AAN7ZIV9</accession>
<gene>
    <name evidence="3" type="ORF">RI129_006842</name>
</gene>
<dbReference type="InterPro" id="IPR007527">
    <property type="entry name" value="Znf_SWIM"/>
</dbReference>
<keyword evidence="1" id="KW-0479">Metal-binding</keyword>